<sequence>MMGMIYQRSYLTIIAAAGDRPSYGLPAVSSRKKKSRPFVKLQPNVHVISPPDHCWDSYLERTFESLKWRTRGWTYQEGALSKRRLLFTDSHLYFECAAGKAQPPLRWPYLNWQDAAKLEYEGSMLFPPIFSPKNPSLEIKRCIEDFWPSFHQRQRCLGCVYRRVERI</sequence>
<dbReference type="Pfam" id="PF06985">
    <property type="entry name" value="HET"/>
    <property type="match status" value="1"/>
</dbReference>
<proteinExistence type="predicted"/>
<dbReference type="EMBL" id="MU865337">
    <property type="protein sequence ID" value="KAK4227053.1"/>
    <property type="molecule type" value="Genomic_DNA"/>
</dbReference>
<reference evidence="2" key="1">
    <citation type="journal article" date="2023" name="Mol. Phylogenet. Evol.">
        <title>Genome-scale phylogeny and comparative genomics of the fungal order Sordariales.</title>
        <authorList>
            <person name="Hensen N."/>
            <person name="Bonometti L."/>
            <person name="Westerberg I."/>
            <person name="Brannstrom I.O."/>
            <person name="Guillou S."/>
            <person name="Cros-Aarteil S."/>
            <person name="Calhoun S."/>
            <person name="Haridas S."/>
            <person name="Kuo A."/>
            <person name="Mondo S."/>
            <person name="Pangilinan J."/>
            <person name="Riley R."/>
            <person name="LaButti K."/>
            <person name="Andreopoulos B."/>
            <person name="Lipzen A."/>
            <person name="Chen C."/>
            <person name="Yan M."/>
            <person name="Daum C."/>
            <person name="Ng V."/>
            <person name="Clum A."/>
            <person name="Steindorff A."/>
            <person name="Ohm R.A."/>
            <person name="Martin F."/>
            <person name="Silar P."/>
            <person name="Natvig D.O."/>
            <person name="Lalanne C."/>
            <person name="Gautier V."/>
            <person name="Ament-Velasquez S.L."/>
            <person name="Kruys A."/>
            <person name="Hutchinson M.I."/>
            <person name="Powell A.J."/>
            <person name="Barry K."/>
            <person name="Miller A.N."/>
            <person name="Grigoriev I.V."/>
            <person name="Debuchy R."/>
            <person name="Gladieux P."/>
            <person name="Hiltunen Thoren M."/>
            <person name="Johannesson H."/>
        </authorList>
    </citation>
    <scope>NUCLEOTIDE SEQUENCE</scope>
    <source>
        <strain evidence="2">CBS 990.96</strain>
    </source>
</reference>
<protein>
    <recommendedName>
        <fullName evidence="1">Heterokaryon incompatibility domain-containing protein</fullName>
    </recommendedName>
</protein>
<comment type="caution">
    <text evidence="2">The sequence shown here is derived from an EMBL/GenBank/DDBJ whole genome shotgun (WGS) entry which is preliminary data.</text>
</comment>
<evidence type="ECO:0000259" key="1">
    <source>
        <dbReference type="Pfam" id="PF06985"/>
    </source>
</evidence>
<evidence type="ECO:0000313" key="2">
    <source>
        <dbReference type="EMBL" id="KAK4227053.1"/>
    </source>
</evidence>
<dbReference type="InterPro" id="IPR010730">
    <property type="entry name" value="HET"/>
</dbReference>
<dbReference type="AlphaFoldDB" id="A0AAN7BPC1"/>
<evidence type="ECO:0000313" key="3">
    <source>
        <dbReference type="Proteomes" id="UP001301958"/>
    </source>
</evidence>
<feature type="domain" description="Heterokaryon incompatibility" evidence="1">
    <location>
        <begin position="1"/>
        <end position="77"/>
    </location>
</feature>
<dbReference type="PANTHER" id="PTHR33112:SF1">
    <property type="entry name" value="HETEROKARYON INCOMPATIBILITY DOMAIN-CONTAINING PROTEIN"/>
    <property type="match status" value="1"/>
</dbReference>
<dbReference type="PANTHER" id="PTHR33112">
    <property type="entry name" value="DOMAIN PROTEIN, PUTATIVE-RELATED"/>
    <property type="match status" value="1"/>
</dbReference>
<dbReference type="Proteomes" id="UP001301958">
    <property type="component" value="Unassembled WGS sequence"/>
</dbReference>
<reference evidence="2" key="2">
    <citation type="submission" date="2023-05" db="EMBL/GenBank/DDBJ databases">
        <authorList>
            <consortium name="Lawrence Berkeley National Laboratory"/>
            <person name="Steindorff A."/>
            <person name="Hensen N."/>
            <person name="Bonometti L."/>
            <person name="Westerberg I."/>
            <person name="Brannstrom I.O."/>
            <person name="Guillou S."/>
            <person name="Cros-Aarteil S."/>
            <person name="Calhoun S."/>
            <person name="Haridas S."/>
            <person name="Kuo A."/>
            <person name="Mondo S."/>
            <person name="Pangilinan J."/>
            <person name="Riley R."/>
            <person name="Labutti K."/>
            <person name="Andreopoulos B."/>
            <person name="Lipzen A."/>
            <person name="Chen C."/>
            <person name="Yanf M."/>
            <person name="Daum C."/>
            <person name="Ng V."/>
            <person name="Clum A."/>
            <person name="Ohm R."/>
            <person name="Martin F."/>
            <person name="Silar P."/>
            <person name="Natvig D."/>
            <person name="Lalanne C."/>
            <person name="Gautier V."/>
            <person name="Ament-Velasquez S.L."/>
            <person name="Kruys A."/>
            <person name="Hutchinson M.I."/>
            <person name="Powell A.J."/>
            <person name="Barry K."/>
            <person name="Miller A.N."/>
            <person name="Grigoriev I.V."/>
            <person name="Debuchy R."/>
            <person name="Gladieux P."/>
            <person name="Thoren M.H."/>
            <person name="Johannesson H."/>
        </authorList>
    </citation>
    <scope>NUCLEOTIDE SEQUENCE</scope>
    <source>
        <strain evidence="2">CBS 990.96</strain>
    </source>
</reference>
<name>A0AAN7BPC1_9PEZI</name>
<organism evidence="2 3">
    <name type="scientific">Podospora fimiseda</name>
    <dbReference type="NCBI Taxonomy" id="252190"/>
    <lineage>
        <taxon>Eukaryota</taxon>
        <taxon>Fungi</taxon>
        <taxon>Dikarya</taxon>
        <taxon>Ascomycota</taxon>
        <taxon>Pezizomycotina</taxon>
        <taxon>Sordariomycetes</taxon>
        <taxon>Sordariomycetidae</taxon>
        <taxon>Sordariales</taxon>
        <taxon>Podosporaceae</taxon>
        <taxon>Podospora</taxon>
    </lineage>
</organism>
<gene>
    <name evidence="2" type="ORF">QBC38DRAFT_208233</name>
</gene>
<accession>A0AAN7BPC1</accession>
<keyword evidence="3" id="KW-1185">Reference proteome</keyword>